<evidence type="ECO:0000313" key="3">
    <source>
        <dbReference type="Proteomes" id="UP000694620"/>
    </source>
</evidence>
<evidence type="ECO:0000313" key="2">
    <source>
        <dbReference type="Ensembl" id="ENSECRP00000027140.1"/>
    </source>
</evidence>
<dbReference type="PANTHER" id="PTHR15304:SF2">
    <property type="entry name" value="MYOD FAMILY INHIBITOR DOMAIN-CONTAINING PROTEIN 2"/>
    <property type="match status" value="1"/>
</dbReference>
<comment type="similarity">
    <text evidence="1">Belongs to the MDFI family.</text>
</comment>
<dbReference type="PANTHER" id="PTHR15304">
    <property type="entry name" value="MYOD FAMILY INHIBITOR"/>
    <property type="match status" value="1"/>
</dbReference>
<reference evidence="2" key="1">
    <citation type="submission" date="2021-06" db="EMBL/GenBank/DDBJ databases">
        <authorList>
            <consortium name="Wellcome Sanger Institute Data Sharing"/>
        </authorList>
    </citation>
    <scope>NUCLEOTIDE SEQUENCE [LARGE SCALE GENOMIC DNA]</scope>
</reference>
<proteinExistence type="inferred from homology"/>
<dbReference type="Ensembl" id="ENSECRT00000027713.1">
    <property type="protein sequence ID" value="ENSECRP00000027140.1"/>
    <property type="gene ID" value="ENSECRG00000018371.1"/>
</dbReference>
<dbReference type="Proteomes" id="UP000694620">
    <property type="component" value="Chromosome 18"/>
</dbReference>
<reference evidence="2" key="3">
    <citation type="submission" date="2025-09" db="UniProtKB">
        <authorList>
            <consortium name="Ensembl"/>
        </authorList>
    </citation>
    <scope>IDENTIFICATION</scope>
</reference>
<dbReference type="GeneTree" id="ENSGT00730000111641"/>
<dbReference type="GO" id="GO:0010468">
    <property type="term" value="P:regulation of gene expression"/>
    <property type="evidence" value="ECO:0007669"/>
    <property type="project" value="UniProtKB-ARBA"/>
</dbReference>
<dbReference type="Pfam" id="PF15316">
    <property type="entry name" value="MDFI"/>
    <property type="match status" value="1"/>
</dbReference>
<reference evidence="2" key="2">
    <citation type="submission" date="2025-08" db="UniProtKB">
        <authorList>
            <consortium name="Ensembl"/>
        </authorList>
    </citation>
    <scope>IDENTIFICATION</scope>
</reference>
<dbReference type="InterPro" id="IPR026134">
    <property type="entry name" value="MDFI/MDFIC"/>
</dbReference>
<gene>
    <name evidence="2" type="primary">MDFIC2</name>
</gene>
<sequence>MQTISMKCFLCHFKHSLTLITDFLSTYYIICLCLSFILSDECANIILTCLYCKFYEFLLLLPDSCERLISYMCCCLPYRYKYTFDEYGFSNDYKCNCEFDCSLFDSCHETTECLELAMEISEVCYR</sequence>
<protein>
    <submittedName>
        <fullName evidence="2">MyoD family inhibitor domain containing 2</fullName>
    </submittedName>
</protein>
<organism evidence="2 3">
    <name type="scientific">Erpetoichthys calabaricus</name>
    <name type="common">Rope fish</name>
    <name type="synonym">Calamoichthys calabaricus</name>
    <dbReference type="NCBI Taxonomy" id="27687"/>
    <lineage>
        <taxon>Eukaryota</taxon>
        <taxon>Metazoa</taxon>
        <taxon>Chordata</taxon>
        <taxon>Craniata</taxon>
        <taxon>Vertebrata</taxon>
        <taxon>Euteleostomi</taxon>
        <taxon>Actinopterygii</taxon>
        <taxon>Polypteriformes</taxon>
        <taxon>Polypteridae</taxon>
        <taxon>Erpetoichthys</taxon>
    </lineage>
</organism>
<keyword evidence="3" id="KW-1185">Reference proteome</keyword>
<dbReference type="AlphaFoldDB" id="A0A8C4T8K5"/>
<accession>A0A8C4T8K5</accession>
<evidence type="ECO:0000256" key="1">
    <source>
        <dbReference type="ARBA" id="ARBA00025778"/>
    </source>
</evidence>
<name>A0A8C4T8K5_ERPCA</name>